<dbReference type="GO" id="GO:0005737">
    <property type="term" value="C:cytoplasm"/>
    <property type="evidence" value="ECO:0007669"/>
    <property type="project" value="TreeGrafter"/>
</dbReference>
<evidence type="ECO:0000256" key="1">
    <source>
        <dbReference type="ARBA" id="ARBA00001946"/>
    </source>
</evidence>
<accession>A0A0W8G1S3</accession>
<protein>
    <submittedName>
        <fullName evidence="5">2-hydroxy-3-keto-5-methylthiopentenyl-1-phosphate phosphatase related</fullName>
    </submittedName>
</protein>
<dbReference type="Pfam" id="PF06888">
    <property type="entry name" value="Put_Phosphatase"/>
    <property type="match status" value="1"/>
</dbReference>
<dbReference type="GO" id="GO:0000287">
    <property type="term" value="F:magnesium ion binding"/>
    <property type="evidence" value="ECO:0007669"/>
    <property type="project" value="TreeGrafter"/>
</dbReference>
<dbReference type="EMBL" id="LNQE01000388">
    <property type="protein sequence ID" value="KUG26910.1"/>
    <property type="molecule type" value="Genomic_DNA"/>
</dbReference>
<dbReference type="GO" id="GO:0006564">
    <property type="term" value="P:L-serine biosynthetic process"/>
    <property type="evidence" value="ECO:0007669"/>
    <property type="project" value="TreeGrafter"/>
</dbReference>
<dbReference type="InterPro" id="IPR036412">
    <property type="entry name" value="HAD-like_sf"/>
</dbReference>
<dbReference type="NCBIfam" id="TIGR01489">
    <property type="entry name" value="DKMTPPase-SF"/>
    <property type="match status" value="1"/>
</dbReference>
<reference evidence="5" key="1">
    <citation type="journal article" date="2015" name="Proc. Natl. Acad. Sci. U.S.A.">
        <title>Networks of energetic and metabolic interactions define dynamics in microbial communities.</title>
        <authorList>
            <person name="Embree M."/>
            <person name="Liu J.K."/>
            <person name="Al-Bassam M.M."/>
            <person name="Zengler K."/>
        </authorList>
    </citation>
    <scope>NUCLEOTIDE SEQUENCE</scope>
</reference>
<comment type="caution">
    <text evidence="5">The sequence shown here is derived from an EMBL/GenBank/DDBJ whole genome shotgun (WGS) entry which is preliminary data.</text>
</comment>
<evidence type="ECO:0000256" key="3">
    <source>
        <dbReference type="ARBA" id="ARBA00022801"/>
    </source>
</evidence>
<keyword evidence="4" id="KW-0460">Magnesium</keyword>
<dbReference type="InterPro" id="IPR050582">
    <property type="entry name" value="HAD-like_SerB"/>
</dbReference>
<dbReference type="AlphaFoldDB" id="A0A0W8G1S3"/>
<dbReference type="SUPFAM" id="SSF56784">
    <property type="entry name" value="HAD-like"/>
    <property type="match status" value="1"/>
</dbReference>
<dbReference type="Gene3D" id="3.40.50.1000">
    <property type="entry name" value="HAD superfamily/HAD-like"/>
    <property type="match status" value="1"/>
</dbReference>
<dbReference type="InterPro" id="IPR006384">
    <property type="entry name" value="HAD_hydro_PyrdxlP_Pase-like"/>
</dbReference>
<keyword evidence="2" id="KW-0479">Metal-binding</keyword>
<evidence type="ECO:0000256" key="2">
    <source>
        <dbReference type="ARBA" id="ARBA00022723"/>
    </source>
</evidence>
<dbReference type="InterPro" id="IPR016965">
    <property type="entry name" value="Pase_PHOSPHO-typ"/>
</dbReference>
<dbReference type="GO" id="GO:0036424">
    <property type="term" value="F:L-phosphoserine phosphatase activity"/>
    <property type="evidence" value="ECO:0007669"/>
    <property type="project" value="TreeGrafter"/>
</dbReference>
<dbReference type="InterPro" id="IPR023214">
    <property type="entry name" value="HAD_sf"/>
</dbReference>
<keyword evidence="3" id="KW-0378">Hydrolase</keyword>
<dbReference type="Gene3D" id="3.90.1470.20">
    <property type="match status" value="1"/>
</dbReference>
<proteinExistence type="predicted"/>
<sequence>MKEKIFKIFVDFDGTITQKDIGEEMFLKFGDAEEAVRIIERWINNEITSVDTWQMLCATVKNFDEKEFDLFLNEINIDPTFKMFVDYCDENNFEMLILSDGLDYYINKVLEREGLLHIKSYTNKLTFEGNSLIPQFPYTDEECKQCANCKRNHVINNSSDDDYTVYIGDGYSDACPVQYCDFIFAKKSLLKFCETNRISFSPFENFDDVIKKLDVLKSRKRLKHRHQAELKRREVYLQG</sequence>
<gene>
    <name evidence="5" type="ORF">ASZ90_003241</name>
</gene>
<name>A0A0W8G1S3_9ZZZZ</name>
<dbReference type="PANTHER" id="PTHR43344:SF21">
    <property type="entry name" value="POLYOL PHOSPHATE PHOSPHATASE PYP1"/>
    <property type="match status" value="1"/>
</dbReference>
<evidence type="ECO:0000313" key="5">
    <source>
        <dbReference type="EMBL" id="KUG26910.1"/>
    </source>
</evidence>
<organism evidence="5">
    <name type="scientific">hydrocarbon metagenome</name>
    <dbReference type="NCBI Taxonomy" id="938273"/>
    <lineage>
        <taxon>unclassified sequences</taxon>
        <taxon>metagenomes</taxon>
        <taxon>ecological metagenomes</taxon>
    </lineage>
</organism>
<dbReference type="PANTHER" id="PTHR43344">
    <property type="entry name" value="PHOSPHOSERINE PHOSPHATASE"/>
    <property type="match status" value="1"/>
</dbReference>
<evidence type="ECO:0000256" key="4">
    <source>
        <dbReference type="ARBA" id="ARBA00022842"/>
    </source>
</evidence>
<dbReference type="NCBIfam" id="TIGR01488">
    <property type="entry name" value="HAD-SF-IB"/>
    <property type="match status" value="1"/>
</dbReference>
<comment type="cofactor">
    <cofactor evidence="1">
        <name>Mg(2+)</name>
        <dbReference type="ChEBI" id="CHEBI:18420"/>
    </cofactor>
</comment>